<evidence type="ECO:0000313" key="2">
    <source>
        <dbReference type="Proteomes" id="UP000284243"/>
    </source>
</evidence>
<proteinExistence type="predicted"/>
<gene>
    <name evidence="1" type="ORF">DWW57_12780</name>
</gene>
<dbReference type="Proteomes" id="UP000284243">
    <property type="component" value="Unassembled WGS sequence"/>
</dbReference>
<organism evidence="1 2">
    <name type="scientific">Odoribacter splanchnicus</name>
    <dbReference type="NCBI Taxonomy" id="28118"/>
    <lineage>
        <taxon>Bacteria</taxon>
        <taxon>Pseudomonadati</taxon>
        <taxon>Bacteroidota</taxon>
        <taxon>Bacteroidia</taxon>
        <taxon>Bacteroidales</taxon>
        <taxon>Odoribacteraceae</taxon>
        <taxon>Odoribacter</taxon>
    </lineage>
</organism>
<evidence type="ECO:0000313" key="1">
    <source>
        <dbReference type="EMBL" id="RGU55412.1"/>
    </source>
</evidence>
<protein>
    <submittedName>
        <fullName evidence="1">Uncharacterized protein</fullName>
    </submittedName>
</protein>
<name>A0A412TNL8_9BACT</name>
<comment type="caution">
    <text evidence="1">The sequence shown here is derived from an EMBL/GenBank/DDBJ whole genome shotgun (WGS) entry which is preliminary data.</text>
</comment>
<accession>A0A412TNL8</accession>
<sequence>MKGVKKSFGRKFRTCRLRKKYGNMNFSYEEIYSMYGQYDTFVSLDFHQGSEAYNKFGQSLMGTFKYTLEQRKELEQLLKLKHIPRSSKRILFSPSILHNLSEEQKVFLDKDGILNDDIACVSSVSRPRKNAYIENGKKEIPNQIKIGINISEKESHMMMFGLYKSKLKDGCVLSNVEKNDFYALKQYFEPNNITAEDLRYIIDNKTNQQKLPIREKYLKIKSCYVGLTDEERKEIHDIWHIQLKEKEAILKNEIQRADSNWNNLPFEQQIKLLCIAYRFEDEVLLSWSKSIWWDLERFLHIVIRHTADLQNGNYKEKTTFQYDFSDIRNLVISVIASAQKEIEEEFKVNPNKNFKRQGKRAIYFNGNYYRVEIEPSGRLLTFHPYNDEKEREKDNN</sequence>
<dbReference type="EMBL" id="QRYC01000018">
    <property type="protein sequence ID" value="RGU55412.1"/>
    <property type="molecule type" value="Genomic_DNA"/>
</dbReference>
<dbReference type="AlphaFoldDB" id="A0A412TNL8"/>
<reference evidence="1 2" key="1">
    <citation type="submission" date="2018-08" db="EMBL/GenBank/DDBJ databases">
        <title>A genome reference for cultivated species of the human gut microbiota.</title>
        <authorList>
            <person name="Zou Y."/>
            <person name="Xue W."/>
            <person name="Luo G."/>
        </authorList>
    </citation>
    <scope>NUCLEOTIDE SEQUENCE [LARGE SCALE GENOMIC DNA]</scope>
    <source>
        <strain evidence="1 2">AF16-14</strain>
    </source>
</reference>